<evidence type="ECO:0000313" key="2">
    <source>
        <dbReference type="EMBL" id="ARQ11324.1"/>
    </source>
</evidence>
<dbReference type="PANTHER" id="PTHR43685:SF3">
    <property type="entry name" value="SLR2126 PROTEIN"/>
    <property type="match status" value="1"/>
</dbReference>
<accession>A0AAN1EKX9</accession>
<dbReference type="InterPro" id="IPR050834">
    <property type="entry name" value="Glycosyltransf_2"/>
</dbReference>
<sequence length="358" mass="40056">MPSDDSPKPRHRQEVLHLRRQRAGFSHFGRRLGLAADLKISVIFSSFNGASRRLQQMLDSMLGQNLPADQWELIAVNNNSEDETQQLLDQYTEKLPMVVVNHARPGKSGAMNAALAIARGALIVFTDDDIEADANWLSSIAECAEVNPDYGVVGGRILPNWEHYPHGDPLLDWIPMGSTFAIADQESSGPCDPTKIWGPNTTVRRELLGSTVRFREDIGPLPGGLFAMGEDTEIVTRLSRNGVKTYRCAEAIVHHWIPASSVTEAWVQKRGERLGYGMPALFAETIPKGVRIGGVPLRTWIESANWAVRAALLYPLPRSKKRFWAIWKYYYMRGYRAGLRRYAPAGNHSGRLVQEVVR</sequence>
<dbReference type="SUPFAM" id="SSF53448">
    <property type="entry name" value="Nucleotide-diphospho-sugar transferases"/>
    <property type="match status" value="1"/>
</dbReference>
<dbReference type="Gene3D" id="3.90.550.10">
    <property type="entry name" value="Spore Coat Polysaccharide Biosynthesis Protein SpsA, Chain A"/>
    <property type="match status" value="1"/>
</dbReference>
<name>A0AAN1EKX9_RHIET</name>
<evidence type="ECO:0000313" key="3">
    <source>
        <dbReference type="Proteomes" id="UP000194159"/>
    </source>
</evidence>
<gene>
    <name evidence="2" type="ORF">NXC12_CH03341</name>
</gene>
<feature type="domain" description="Glycosyltransferase 2-like" evidence="1">
    <location>
        <begin position="41"/>
        <end position="173"/>
    </location>
</feature>
<dbReference type="Proteomes" id="UP000194159">
    <property type="component" value="Chromosome"/>
</dbReference>
<evidence type="ECO:0000259" key="1">
    <source>
        <dbReference type="Pfam" id="PF00535"/>
    </source>
</evidence>
<reference evidence="2 3" key="1">
    <citation type="submission" date="2017-04" db="EMBL/GenBank/DDBJ databases">
        <title>Complete genome sequences of Rhizobium genomic linages associated to common bean (phaseolus vulgaris).</title>
        <authorList>
            <person name="Santamaria R.I."/>
            <person name="Bustos P."/>
            <person name="Perez-Carrascal O."/>
            <person name="Martinez-Flores I."/>
            <person name="Juarez S."/>
            <person name="Lozano L."/>
            <person name="Miranda F."/>
            <person name="Vinuesa P."/>
            <person name="Martinez-Romero E."/>
            <person name="Cevallos M.A."/>
            <person name="Romero D."/>
            <person name="Davila G."/>
            <person name="Gonzalez V."/>
        </authorList>
    </citation>
    <scope>NUCLEOTIDE SEQUENCE [LARGE SCALE GENOMIC DNA]</scope>
    <source>
        <strain evidence="2 3">NXC12</strain>
    </source>
</reference>
<dbReference type="CDD" id="cd00761">
    <property type="entry name" value="Glyco_tranf_GTA_type"/>
    <property type="match status" value="1"/>
</dbReference>
<dbReference type="AlphaFoldDB" id="A0AAN1EKX9"/>
<dbReference type="PANTHER" id="PTHR43685">
    <property type="entry name" value="GLYCOSYLTRANSFERASE"/>
    <property type="match status" value="1"/>
</dbReference>
<organism evidence="2 3">
    <name type="scientific">Rhizobium etli</name>
    <dbReference type="NCBI Taxonomy" id="29449"/>
    <lineage>
        <taxon>Bacteria</taxon>
        <taxon>Pseudomonadati</taxon>
        <taxon>Pseudomonadota</taxon>
        <taxon>Alphaproteobacteria</taxon>
        <taxon>Hyphomicrobiales</taxon>
        <taxon>Rhizobiaceae</taxon>
        <taxon>Rhizobium/Agrobacterium group</taxon>
        <taxon>Rhizobium</taxon>
    </lineage>
</organism>
<dbReference type="EMBL" id="CP020906">
    <property type="protein sequence ID" value="ARQ11324.1"/>
    <property type="molecule type" value="Genomic_DNA"/>
</dbReference>
<protein>
    <submittedName>
        <fullName evidence="2">Glycosyltransferase family 2 protein</fullName>
    </submittedName>
</protein>
<dbReference type="InterPro" id="IPR029044">
    <property type="entry name" value="Nucleotide-diphossugar_trans"/>
</dbReference>
<dbReference type="Pfam" id="PF00535">
    <property type="entry name" value="Glycos_transf_2"/>
    <property type="match status" value="1"/>
</dbReference>
<proteinExistence type="predicted"/>
<dbReference type="InterPro" id="IPR001173">
    <property type="entry name" value="Glyco_trans_2-like"/>
</dbReference>